<dbReference type="Proteomes" id="UP000317839">
    <property type="component" value="Unassembled WGS sequence"/>
</dbReference>
<gene>
    <name evidence="1" type="ORF">FLL45_00595</name>
</gene>
<protein>
    <recommendedName>
        <fullName evidence="3">DUF4178 domain-containing protein</fullName>
    </recommendedName>
</protein>
<dbReference type="AlphaFoldDB" id="A0A545TH10"/>
<keyword evidence="2" id="KW-1185">Reference proteome</keyword>
<accession>A0A545TH10</accession>
<proteinExistence type="predicted"/>
<dbReference type="OrthoDB" id="6298102at2"/>
<organism evidence="1 2">
    <name type="scientific">Aliikangiella marina</name>
    <dbReference type="NCBI Taxonomy" id="1712262"/>
    <lineage>
        <taxon>Bacteria</taxon>
        <taxon>Pseudomonadati</taxon>
        <taxon>Pseudomonadota</taxon>
        <taxon>Gammaproteobacteria</taxon>
        <taxon>Oceanospirillales</taxon>
        <taxon>Pleioneaceae</taxon>
        <taxon>Aliikangiella</taxon>
    </lineage>
</organism>
<evidence type="ECO:0008006" key="3">
    <source>
        <dbReference type="Google" id="ProtNLM"/>
    </source>
</evidence>
<name>A0A545TH10_9GAMM</name>
<dbReference type="EMBL" id="VIKR01000001">
    <property type="protein sequence ID" value="TQV76495.1"/>
    <property type="molecule type" value="Genomic_DNA"/>
</dbReference>
<dbReference type="RefSeq" id="WP_142887855.1">
    <property type="nucleotide sequence ID" value="NZ_VIKR01000001.1"/>
</dbReference>
<evidence type="ECO:0000313" key="1">
    <source>
        <dbReference type="EMBL" id="TQV76495.1"/>
    </source>
</evidence>
<evidence type="ECO:0000313" key="2">
    <source>
        <dbReference type="Proteomes" id="UP000317839"/>
    </source>
</evidence>
<comment type="caution">
    <text evidence="1">The sequence shown here is derived from an EMBL/GenBank/DDBJ whole genome shotgun (WGS) entry which is preliminary data.</text>
</comment>
<reference evidence="1 2" key="1">
    <citation type="submission" date="2019-06" db="EMBL/GenBank/DDBJ databases">
        <title>Draft genome of Aliikangiella marina GYP-15.</title>
        <authorList>
            <person name="Wang G."/>
        </authorList>
    </citation>
    <scope>NUCLEOTIDE SEQUENCE [LARGE SCALE GENOMIC DNA]</scope>
    <source>
        <strain evidence="1 2">GYP-15</strain>
    </source>
</reference>
<sequence>MFNKWFGKKEESVRKLEQPEDLIPGDMFDMQDSFGLPQAVRGKTFKVVSVNTYEYQYGKETEFLLEGESGEPYHMTVDNEDGEKYITFAMKIERDEVESLFDMAAFSEIFEDEPGNAPIETTAKRDNYERWVAERYNRDGDWVSGYFHQADFRHSSFSQFEDDKAEPFEAITLVSDDDMYSVEIEVWPNGETDVSLCVSRPVADIKELYGKT</sequence>